<proteinExistence type="predicted"/>
<accession>Q7UHN0</accession>
<gene>
    <name evidence="1" type="ordered locus">RB13098</name>
</gene>
<organism evidence="1 2">
    <name type="scientific">Rhodopirellula baltica (strain DSM 10527 / NCIMB 13988 / SH1)</name>
    <dbReference type="NCBI Taxonomy" id="243090"/>
    <lineage>
        <taxon>Bacteria</taxon>
        <taxon>Pseudomonadati</taxon>
        <taxon>Planctomycetota</taxon>
        <taxon>Planctomycetia</taxon>
        <taxon>Pirellulales</taxon>
        <taxon>Pirellulaceae</taxon>
        <taxon>Rhodopirellula</taxon>
    </lineage>
</organism>
<evidence type="ECO:0000313" key="1">
    <source>
        <dbReference type="EMBL" id="CAD77940.1"/>
    </source>
</evidence>
<dbReference type="EnsemblBacteria" id="CAD77940">
    <property type="protein sequence ID" value="CAD77940"/>
    <property type="gene ID" value="RB13098"/>
</dbReference>
<reference evidence="1 2" key="1">
    <citation type="journal article" date="2003" name="Proc. Natl. Acad. Sci. U.S.A.">
        <title>Complete genome sequence of the marine planctomycete Pirellula sp. strain 1.</title>
        <authorList>
            <person name="Gloeckner F.O."/>
            <person name="Kube M."/>
            <person name="Bauer M."/>
            <person name="Teeling H."/>
            <person name="Lombardot T."/>
            <person name="Ludwig W."/>
            <person name="Gade D."/>
            <person name="Beck A."/>
            <person name="Borzym K."/>
            <person name="Heitmann K."/>
            <person name="Rabus R."/>
            <person name="Schlesner H."/>
            <person name="Amann R."/>
            <person name="Reinhardt R."/>
        </authorList>
    </citation>
    <scope>NUCLEOTIDE SEQUENCE [LARGE SCALE GENOMIC DNA]</scope>
    <source>
        <strain evidence="2">DSM 10527 / NCIMB 13988 / SH1</strain>
    </source>
</reference>
<dbReference type="KEGG" id="rba:RB13098"/>
<name>Q7UHN0_RHOBA</name>
<sequence length="96" mass="10929">MQIHKIGRHDPVGRGCPRNSCFPELPSDPFALFHRHHFSCLCTSVAFQIDKRSPASFNAHNLHLHARYLDMFPKSQLRVFSFTSTGKRSPNDHDGA</sequence>
<evidence type="ECO:0000313" key="2">
    <source>
        <dbReference type="Proteomes" id="UP000001025"/>
    </source>
</evidence>
<dbReference type="Proteomes" id="UP000001025">
    <property type="component" value="Chromosome"/>
</dbReference>
<dbReference type="InParanoid" id="Q7UHN0"/>
<dbReference type="AlphaFoldDB" id="Q7UHN0"/>
<dbReference type="EMBL" id="BX294156">
    <property type="protein sequence ID" value="CAD77940.1"/>
    <property type="molecule type" value="Genomic_DNA"/>
</dbReference>
<keyword evidence="2" id="KW-1185">Reference proteome</keyword>
<dbReference type="HOGENOM" id="CLU_2357810_0_0_0"/>
<protein>
    <submittedName>
        <fullName evidence="1">Uncharacterized protein</fullName>
    </submittedName>
</protein>
<dbReference type="STRING" id="243090.RB13098"/>